<dbReference type="PROSITE" id="PS51257">
    <property type="entry name" value="PROKAR_LIPOPROTEIN"/>
    <property type="match status" value="1"/>
</dbReference>
<reference evidence="3 4" key="1">
    <citation type="submission" date="2020-08" db="EMBL/GenBank/DDBJ databases">
        <title>Genome public.</title>
        <authorList>
            <person name="Liu C."/>
            <person name="Sun Q."/>
        </authorList>
    </citation>
    <scope>NUCLEOTIDE SEQUENCE [LARGE SCALE GENOMIC DNA]</scope>
    <source>
        <strain evidence="3 4">NSJ-37</strain>
    </source>
</reference>
<evidence type="ECO:0000256" key="1">
    <source>
        <dbReference type="SAM" id="SignalP"/>
    </source>
</evidence>
<gene>
    <name evidence="3" type="ORF">H8704_04120</name>
</gene>
<sequence length="384" mass="40980">MKKKLSCLMLTLILVISALTGCMGQGVALTLNADGTCTYMVKYLYEKETFQESINQAAGTSPLTTADFTKAEETINGMTYLTFSRQLTFANAETMKMTLTDLTAYINKLKEGSVNAALYSTETINSAPFSEMSLDGSTFTAKATSTSDSMTSSMSSDMAKLSDSAAYAEIGKLNTKALKGYDSVYAYMKSCGLIMDYSITFPANVTESNGTVNGATASWSTDTMPADSRLIAVTAGNPLSADTEAPVISGVKNNGIYKKAVKLQITDNVNVKSVTVNGITIGNTFLKASQSKSYKITATDASGNTSSVSFRVDSKKPVIKGITNGKKVTKPVTLRFKDNVKVKSVTINGKNVNTRKATVQKKGRYVVKVKDTAGNVAKAVFRIA</sequence>
<dbReference type="Pfam" id="PF21946">
    <property type="entry name" value="LppM"/>
    <property type="match status" value="1"/>
</dbReference>
<evidence type="ECO:0000313" key="4">
    <source>
        <dbReference type="Proteomes" id="UP000606193"/>
    </source>
</evidence>
<dbReference type="EMBL" id="JACRSX010000003">
    <property type="protein sequence ID" value="MBC8561821.1"/>
    <property type="molecule type" value="Genomic_DNA"/>
</dbReference>
<feature type="domain" description="LppM" evidence="2">
    <location>
        <begin position="121"/>
        <end position="221"/>
    </location>
</feature>
<proteinExistence type="predicted"/>
<keyword evidence="4" id="KW-1185">Reference proteome</keyword>
<organism evidence="3 4">
    <name type="scientific">Jutongia huaianensis</name>
    <dbReference type="NCBI Taxonomy" id="2763668"/>
    <lineage>
        <taxon>Bacteria</taxon>
        <taxon>Bacillati</taxon>
        <taxon>Bacillota</taxon>
        <taxon>Clostridia</taxon>
        <taxon>Lachnospirales</taxon>
        <taxon>Lachnospiraceae</taxon>
        <taxon>Jutongia</taxon>
    </lineage>
</organism>
<comment type="caution">
    <text evidence="3">The sequence shown here is derived from an EMBL/GenBank/DDBJ whole genome shotgun (WGS) entry which is preliminary data.</text>
</comment>
<evidence type="ECO:0000313" key="3">
    <source>
        <dbReference type="EMBL" id="MBC8561821.1"/>
    </source>
</evidence>
<feature type="signal peptide" evidence="1">
    <location>
        <begin position="1"/>
        <end position="20"/>
    </location>
</feature>
<evidence type="ECO:0000259" key="2">
    <source>
        <dbReference type="Pfam" id="PF21946"/>
    </source>
</evidence>
<protein>
    <recommendedName>
        <fullName evidence="2">LppM domain-containing protein</fullName>
    </recommendedName>
</protein>
<accession>A0ABR7MZM7</accession>
<dbReference type="Proteomes" id="UP000606193">
    <property type="component" value="Unassembled WGS sequence"/>
</dbReference>
<dbReference type="InterPro" id="IPR053807">
    <property type="entry name" value="LppM"/>
</dbReference>
<dbReference type="RefSeq" id="WP_249297444.1">
    <property type="nucleotide sequence ID" value="NZ_JACRSX010000003.1"/>
</dbReference>
<keyword evidence="1" id="KW-0732">Signal</keyword>
<name>A0ABR7MZM7_9FIRM</name>
<feature type="chain" id="PRO_5045440525" description="LppM domain-containing protein" evidence="1">
    <location>
        <begin position="21"/>
        <end position="384"/>
    </location>
</feature>